<dbReference type="InterPro" id="IPR052077">
    <property type="entry name" value="CcrZ_PhaseVar_Mediator"/>
</dbReference>
<keyword evidence="2" id="KW-0808">Transferase</keyword>
<dbReference type="EMBL" id="CP030073">
    <property type="protein sequence ID" value="AWW38879.1"/>
    <property type="molecule type" value="Genomic_DNA"/>
</dbReference>
<gene>
    <name evidence="2" type="ORF">DN051_21335</name>
</gene>
<dbReference type="AlphaFoldDB" id="A0A2Z4J188"/>
<organism evidence="2 3">
    <name type="scientific">Streptomyces cadmiisoli</name>
    <dbReference type="NCBI Taxonomy" id="2184053"/>
    <lineage>
        <taxon>Bacteria</taxon>
        <taxon>Bacillati</taxon>
        <taxon>Actinomycetota</taxon>
        <taxon>Actinomycetes</taxon>
        <taxon>Kitasatosporales</taxon>
        <taxon>Streptomycetaceae</taxon>
        <taxon>Streptomyces</taxon>
        <taxon>Streptomyces aurantiacus group</taxon>
    </lineage>
</organism>
<evidence type="ECO:0000313" key="3">
    <source>
        <dbReference type="Proteomes" id="UP000249616"/>
    </source>
</evidence>
<protein>
    <submittedName>
        <fullName evidence="2">Aminoglycoside phosphotransferase family protein</fullName>
    </submittedName>
</protein>
<keyword evidence="3" id="KW-1185">Reference proteome</keyword>
<dbReference type="Proteomes" id="UP000249616">
    <property type="component" value="Chromosome"/>
</dbReference>
<dbReference type="SUPFAM" id="SSF56112">
    <property type="entry name" value="Protein kinase-like (PK-like)"/>
    <property type="match status" value="1"/>
</dbReference>
<dbReference type="KEGG" id="scad:DN051_21335"/>
<proteinExistence type="predicted"/>
<name>A0A2Z4J188_9ACTN</name>
<dbReference type="InterPro" id="IPR002575">
    <property type="entry name" value="Aminoglycoside_PTrfase"/>
</dbReference>
<evidence type="ECO:0000259" key="1">
    <source>
        <dbReference type="Pfam" id="PF01636"/>
    </source>
</evidence>
<accession>A0A2Z4J188</accession>
<feature type="domain" description="Aminoglycoside phosphotransferase" evidence="1">
    <location>
        <begin position="37"/>
        <end position="282"/>
    </location>
</feature>
<dbReference type="Gene3D" id="3.90.1200.10">
    <property type="match status" value="1"/>
</dbReference>
<reference evidence="2 3" key="1">
    <citation type="journal article" date="2019" name="Int. J. Syst. Evol. Microbiol.">
        <title>Streptomyces cadmiisoli sp. nov., a novel actinomycete isolated from cadmium-contaminated soil.</title>
        <authorList>
            <person name="Li K."/>
            <person name="Tang X."/>
            <person name="Zhao J."/>
            <person name="Guo Y."/>
            <person name="Tang Y."/>
            <person name="Gao J."/>
        </authorList>
    </citation>
    <scope>NUCLEOTIDE SEQUENCE [LARGE SCALE GENOMIC DNA]</scope>
    <source>
        <strain evidence="2 3">ZFG47</strain>
    </source>
</reference>
<evidence type="ECO:0000313" key="2">
    <source>
        <dbReference type="EMBL" id="AWW38879.1"/>
    </source>
</evidence>
<dbReference type="InterPro" id="IPR011009">
    <property type="entry name" value="Kinase-like_dom_sf"/>
</dbReference>
<dbReference type="GO" id="GO:0016740">
    <property type="term" value="F:transferase activity"/>
    <property type="evidence" value="ECO:0007669"/>
    <property type="project" value="UniProtKB-KW"/>
</dbReference>
<dbReference type="PANTHER" id="PTHR40086">
    <property type="entry name" value="PHOSPHOTRANSFERASE YTMP-RELATED"/>
    <property type="match status" value="1"/>
</dbReference>
<dbReference type="Pfam" id="PF01636">
    <property type="entry name" value="APH"/>
    <property type="match status" value="1"/>
</dbReference>
<dbReference type="PANTHER" id="PTHR40086:SF1">
    <property type="entry name" value="CELL CYCLE REGULATOR CCRZ"/>
    <property type="match status" value="1"/>
</dbReference>
<sequence length="374" mass="40850">MGAPHLPRFLPGGTAVRDLPHVFRELVTEAAAAGNVSSGHHNHNYVASATSGAATLLGCRAGTPVTVRVPREGALPVVIRTWFDEGQILDAIQRMPHVPRRLFAGEGFAVHSYVAGIPLSSVCGNDIRVDARLVGAVAGLLAGMVQVPEHMLPPLPDIWPRDHGDSRDFLRVLAWLADRQIRQPNRARFGTLFAALGIPEDALARLAERVPAMTRRPFSLLHADVHRDNLILSYNGEPPLICVDWELATYGDPLHDLATHLVRMRYPEQQWGEVVDAWAQAMTAVRPAAVEGLGQDLRHYVAFERAQSVYPDVMRAVQALSDPADEESLGAAKASVWRALASAEEPLRLGRVPDQGEIERILAAWMAARPFPGE</sequence>